<sequence length="304" mass="34838">VVMSAYNSEKFISDSISSILDQTYENWELIIINDASSDNTLKIVNQFSEKDPRIKVIDNENNLGLTISLNIGINNSKGEFIARLDSDDFAEPSRLEKELDHLHAYPEAGLVGSGAHLINSSGNKIGSMNVMSQPYFVNRFLINLNPFIHSSIMVRKKALDNVGSYREKFRYSQDYDLILRLSDKYKLSNIALPLIRWRVSDSSVTMQHHTLQRIYADIAREFAIERRNSGHDSYESTEFDTLIHEMRIRNQGRYLCDHGVYDLLFNKKYKEGCSELIKGISKGGFPYNSFYRGITQVISKVNIQ</sequence>
<feature type="domain" description="Glycosyltransferase 2-like" evidence="1">
    <location>
        <begin position="1"/>
        <end position="161"/>
    </location>
</feature>
<comment type="caution">
    <text evidence="2">The sequence shown here is derived from an EMBL/GenBank/DDBJ whole genome shotgun (WGS) entry which is preliminary data.</text>
</comment>
<proteinExistence type="predicted"/>
<dbReference type="PANTHER" id="PTHR43685:SF10">
    <property type="entry name" value="LACTO-N-NEOTETRAOSE BIOSYNTHESIS GLYCOSYL TRANSFERASE LGTA"/>
    <property type="match status" value="1"/>
</dbReference>
<keyword evidence="2" id="KW-0808">Transferase</keyword>
<feature type="non-terminal residue" evidence="2">
    <location>
        <position position="1"/>
    </location>
</feature>
<dbReference type="SUPFAM" id="SSF53448">
    <property type="entry name" value="Nucleotide-diphospho-sugar transferases"/>
    <property type="match status" value="1"/>
</dbReference>
<dbReference type="RefSeq" id="WP_080936369.1">
    <property type="nucleotide sequence ID" value="NZ_JJQJ01000085.1"/>
</dbReference>
<gene>
    <name evidence="2" type="ORF">DU85_05535</name>
</gene>
<dbReference type="Pfam" id="PF00535">
    <property type="entry name" value="Glycos_transf_2"/>
    <property type="match status" value="1"/>
</dbReference>
<dbReference type="EMBL" id="JJQJ01000085">
    <property type="protein sequence ID" value="KKH50227.1"/>
    <property type="molecule type" value="Genomic_DNA"/>
</dbReference>
<dbReference type="GO" id="GO:0016740">
    <property type="term" value="F:transferase activity"/>
    <property type="evidence" value="ECO:0007669"/>
    <property type="project" value="UniProtKB-KW"/>
</dbReference>
<dbReference type="Proteomes" id="UP000033864">
    <property type="component" value="Unassembled WGS sequence"/>
</dbReference>
<dbReference type="Gene3D" id="3.90.550.10">
    <property type="entry name" value="Spore Coat Polysaccharide Biosynthesis Protein SpsA, Chain A"/>
    <property type="match status" value="1"/>
</dbReference>
<dbReference type="PATRIC" id="fig|2209.83.peg.1232"/>
<protein>
    <submittedName>
        <fullName evidence="2">Glycosyltransferase</fullName>
    </submittedName>
</protein>
<dbReference type="AlphaFoldDB" id="A0A0F8NHX9"/>
<dbReference type="InterPro" id="IPR050834">
    <property type="entry name" value="Glycosyltransf_2"/>
</dbReference>
<evidence type="ECO:0000313" key="3">
    <source>
        <dbReference type="Proteomes" id="UP000033864"/>
    </source>
</evidence>
<reference evidence="2 3" key="1">
    <citation type="journal article" date="2015" name="ISME J.">
        <title>Genomic and phenotypic differentiation among Methanosarcina mazei populations from Columbia River sediment.</title>
        <authorList>
            <person name="Youngblut N.D."/>
            <person name="Wirth J.S."/>
            <person name="Henriksen J.R."/>
            <person name="Smith M."/>
            <person name="Simon H."/>
            <person name="Metcalf W.W."/>
            <person name="Whitaker R.J."/>
        </authorList>
    </citation>
    <scope>NUCLEOTIDE SEQUENCE [LARGE SCALE GENOMIC DNA]</scope>
    <source>
        <strain evidence="2 3">1.H.A.1A.6</strain>
    </source>
</reference>
<organism evidence="2 3">
    <name type="scientific">Methanosarcina mazei</name>
    <name type="common">Methanosarcina frisia</name>
    <dbReference type="NCBI Taxonomy" id="2209"/>
    <lineage>
        <taxon>Archaea</taxon>
        <taxon>Methanobacteriati</taxon>
        <taxon>Methanobacteriota</taxon>
        <taxon>Stenosarchaea group</taxon>
        <taxon>Methanomicrobia</taxon>
        <taxon>Methanosarcinales</taxon>
        <taxon>Methanosarcinaceae</taxon>
        <taxon>Methanosarcina</taxon>
    </lineage>
</organism>
<evidence type="ECO:0000313" key="2">
    <source>
        <dbReference type="EMBL" id="KKH50227.1"/>
    </source>
</evidence>
<evidence type="ECO:0000259" key="1">
    <source>
        <dbReference type="Pfam" id="PF00535"/>
    </source>
</evidence>
<dbReference type="InterPro" id="IPR001173">
    <property type="entry name" value="Glyco_trans_2-like"/>
</dbReference>
<name>A0A0F8NHX9_METMZ</name>
<dbReference type="InterPro" id="IPR029044">
    <property type="entry name" value="Nucleotide-diphossugar_trans"/>
</dbReference>
<accession>A0A0F8NHX9</accession>
<dbReference type="PANTHER" id="PTHR43685">
    <property type="entry name" value="GLYCOSYLTRANSFERASE"/>
    <property type="match status" value="1"/>
</dbReference>